<keyword evidence="10 14" id="KW-1015">Disulfide bond</keyword>
<name>A0A8T2K410_9PIPI</name>
<keyword evidence="4" id="KW-0272">Extracellular matrix</keyword>
<dbReference type="GO" id="GO:0007339">
    <property type="term" value="P:binding of sperm to zona pellucida"/>
    <property type="evidence" value="ECO:0007669"/>
    <property type="project" value="TreeGrafter"/>
</dbReference>
<dbReference type="InterPro" id="IPR055356">
    <property type="entry name" value="ZP-N"/>
</dbReference>
<evidence type="ECO:0000256" key="5">
    <source>
        <dbReference type="ARBA" id="ARBA00022685"/>
    </source>
</evidence>
<dbReference type="OrthoDB" id="8919081at2759"/>
<keyword evidence="2" id="KW-1003">Cell membrane</keyword>
<evidence type="ECO:0000256" key="4">
    <source>
        <dbReference type="ARBA" id="ARBA00022530"/>
    </source>
</evidence>
<keyword evidence="8" id="KW-1133">Transmembrane helix</keyword>
<evidence type="ECO:0000256" key="11">
    <source>
        <dbReference type="ARBA" id="ARBA00023180"/>
    </source>
</evidence>
<sequence length="474" mass="52524">MAALWISGYFWNSVLLGCLGIISLAQELTTTDNSFYDDPDLICGDDSLEYSIFPAQSGNISLRILAQDRDGKLKILTNDPKCGIWLATGSNNAMEIEASYDGCYIIKKGNYFAMTMFLEYNTTGEWELYQKEDLRCPLSQAMDAPILNKCLDVQKLNRFPCAGPSTSSSLCLQMGCCYDHNDSITPCYYDNKVTARCTREGQLSLAISKDVTRPSLILSSVRFPRGSDAACNPVGKNNAFLLFQFPLSACGTTRNEDGITILYENNLVGTKGVNTWKGAAISRDSTFRLTVQCRFAAASLVPLNAIVLTPPPPLPAPSTGPLTLEMRIAKDQQYGKYYTVTDYPLIKVLREPIFVEVRILYRQDPQLILVLDQCWANPSENPSQQPQWPILVDRCPFTGDTYRTEVVPSSDILGKDFPSHYKRFLVKTFTFLSDTSPGAFIGLVYLHCSASLCTSTSVDSCTTICSASRSKKVQ</sequence>
<evidence type="ECO:0000256" key="14">
    <source>
        <dbReference type="PROSITE-ProRule" id="PRU00779"/>
    </source>
</evidence>
<evidence type="ECO:0000313" key="19">
    <source>
        <dbReference type="Proteomes" id="UP000812440"/>
    </source>
</evidence>
<evidence type="ECO:0000256" key="12">
    <source>
        <dbReference type="ARBA" id="ARBA00023279"/>
    </source>
</evidence>
<comment type="subcellular location">
    <subcellularLocation>
        <location evidence="1">Cell membrane</location>
        <topology evidence="1">Single-pass type I membrane protein</topology>
    </subcellularLocation>
    <subcellularLocation>
        <location evidence="13">Zona pellucida</location>
    </subcellularLocation>
</comment>
<feature type="signal peptide" evidence="15">
    <location>
        <begin position="1"/>
        <end position="25"/>
    </location>
</feature>
<dbReference type="SMART" id="SM00241">
    <property type="entry name" value="ZP"/>
    <property type="match status" value="1"/>
</dbReference>
<keyword evidence="19" id="KW-1185">Reference proteome</keyword>
<gene>
    <name evidence="18" type="ORF">GDO86_002854</name>
</gene>
<dbReference type="PANTHER" id="PTHR23343">
    <property type="entry name" value="ZONA PELLUCIDA SPERM-BINDING PROTEIN"/>
    <property type="match status" value="1"/>
</dbReference>
<feature type="domain" description="P-type" evidence="17">
    <location>
        <begin position="148"/>
        <end position="191"/>
    </location>
</feature>
<keyword evidence="12" id="KW-0278">Fertilization</keyword>
<dbReference type="Gene3D" id="4.10.110.10">
    <property type="entry name" value="Spasmolytic Protein, domain 1"/>
    <property type="match status" value="1"/>
</dbReference>
<dbReference type="InterPro" id="IPR048290">
    <property type="entry name" value="ZP_chr"/>
</dbReference>
<dbReference type="Gene3D" id="2.60.40.3210">
    <property type="entry name" value="Zona pellucida, ZP-N domain"/>
    <property type="match status" value="1"/>
</dbReference>
<comment type="caution">
    <text evidence="18">The sequence shown here is derived from an EMBL/GenBank/DDBJ whole genome shotgun (WGS) entry which is preliminary data.</text>
</comment>
<evidence type="ECO:0000256" key="6">
    <source>
        <dbReference type="ARBA" id="ARBA00022692"/>
    </source>
</evidence>
<dbReference type="PROSITE" id="PS51448">
    <property type="entry name" value="P_TREFOIL_2"/>
    <property type="match status" value="1"/>
</dbReference>
<dbReference type="Pfam" id="PF00088">
    <property type="entry name" value="Trefoil"/>
    <property type="match status" value="1"/>
</dbReference>
<evidence type="ECO:0000256" key="1">
    <source>
        <dbReference type="ARBA" id="ARBA00004251"/>
    </source>
</evidence>
<dbReference type="AlphaFoldDB" id="A0A8T2K410"/>
<dbReference type="InterPro" id="IPR044913">
    <property type="entry name" value="P_trefoil_dom_sf"/>
</dbReference>
<keyword evidence="6" id="KW-0812">Transmembrane</keyword>
<evidence type="ECO:0000256" key="2">
    <source>
        <dbReference type="ARBA" id="ARBA00022475"/>
    </source>
</evidence>
<dbReference type="PROSITE" id="PS51034">
    <property type="entry name" value="ZP_2"/>
    <property type="match status" value="1"/>
</dbReference>
<organism evidence="18 19">
    <name type="scientific">Hymenochirus boettgeri</name>
    <name type="common">Congo dwarf clawed frog</name>
    <dbReference type="NCBI Taxonomy" id="247094"/>
    <lineage>
        <taxon>Eukaryota</taxon>
        <taxon>Metazoa</taxon>
        <taxon>Chordata</taxon>
        <taxon>Craniata</taxon>
        <taxon>Vertebrata</taxon>
        <taxon>Euteleostomi</taxon>
        <taxon>Amphibia</taxon>
        <taxon>Batrachia</taxon>
        <taxon>Anura</taxon>
        <taxon>Pipoidea</taxon>
        <taxon>Pipidae</taxon>
        <taxon>Pipinae</taxon>
        <taxon>Hymenochirus</taxon>
    </lineage>
</organism>
<evidence type="ECO:0000313" key="18">
    <source>
        <dbReference type="EMBL" id="KAG8450360.1"/>
    </source>
</evidence>
<dbReference type="InterPro" id="IPR001507">
    <property type="entry name" value="ZP_dom"/>
</dbReference>
<evidence type="ECO:0000256" key="3">
    <source>
        <dbReference type="ARBA" id="ARBA00022525"/>
    </source>
</evidence>
<proteinExistence type="predicted"/>
<dbReference type="GO" id="GO:0005886">
    <property type="term" value="C:plasma membrane"/>
    <property type="evidence" value="ECO:0007669"/>
    <property type="project" value="UniProtKB-SubCell"/>
</dbReference>
<dbReference type="GO" id="GO:0032190">
    <property type="term" value="F:acrosin binding"/>
    <property type="evidence" value="ECO:0007669"/>
    <property type="project" value="TreeGrafter"/>
</dbReference>
<comment type="caution">
    <text evidence="14">Lacks conserved residue(s) required for the propagation of feature annotation.</text>
</comment>
<feature type="domain" description="ZP" evidence="16">
    <location>
        <begin position="196"/>
        <end position="472"/>
    </location>
</feature>
<dbReference type="InterPro" id="IPR042235">
    <property type="entry name" value="ZP-C_dom"/>
</dbReference>
<dbReference type="PANTHER" id="PTHR23343:SF119">
    <property type="entry name" value="ZONA PELLUCIDA GLYCOPROTEIN 4, GENE 2"/>
    <property type="match status" value="1"/>
</dbReference>
<dbReference type="Pfam" id="PF00100">
    <property type="entry name" value="Zona_pellucida"/>
    <property type="match status" value="1"/>
</dbReference>
<feature type="disulfide bond" evidence="14">
    <location>
        <begin position="161"/>
        <end position="176"/>
    </location>
</feature>
<evidence type="ECO:0000259" key="16">
    <source>
        <dbReference type="PROSITE" id="PS51034"/>
    </source>
</evidence>
<dbReference type="EMBL" id="JAACNH010000002">
    <property type="protein sequence ID" value="KAG8450360.1"/>
    <property type="molecule type" value="Genomic_DNA"/>
</dbReference>
<dbReference type="Pfam" id="PF22821">
    <property type="entry name" value="ZP1_ZP4_Ig-like"/>
    <property type="match status" value="1"/>
</dbReference>
<evidence type="ECO:0008006" key="20">
    <source>
        <dbReference type="Google" id="ProtNLM"/>
    </source>
</evidence>
<dbReference type="GO" id="GO:0060468">
    <property type="term" value="P:prevention of polyspermy"/>
    <property type="evidence" value="ECO:0007669"/>
    <property type="project" value="TreeGrafter"/>
</dbReference>
<evidence type="ECO:0000256" key="7">
    <source>
        <dbReference type="ARBA" id="ARBA00022729"/>
    </source>
</evidence>
<dbReference type="Pfam" id="PF23344">
    <property type="entry name" value="ZP-N"/>
    <property type="match status" value="1"/>
</dbReference>
<dbReference type="CDD" id="cd00111">
    <property type="entry name" value="Trefoil"/>
    <property type="match status" value="1"/>
</dbReference>
<dbReference type="GO" id="GO:0035804">
    <property type="term" value="F:structural constituent of egg coat"/>
    <property type="evidence" value="ECO:0007669"/>
    <property type="project" value="TreeGrafter"/>
</dbReference>
<keyword evidence="3" id="KW-0964">Secreted</keyword>
<dbReference type="SUPFAM" id="SSF57492">
    <property type="entry name" value="Trefoil"/>
    <property type="match status" value="1"/>
</dbReference>
<evidence type="ECO:0000256" key="10">
    <source>
        <dbReference type="ARBA" id="ARBA00023157"/>
    </source>
</evidence>
<evidence type="ECO:0000259" key="17">
    <source>
        <dbReference type="PROSITE" id="PS51448"/>
    </source>
</evidence>
<evidence type="ECO:0000256" key="13">
    <source>
        <dbReference type="ARBA" id="ARBA00024183"/>
    </source>
</evidence>
<dbReference type="Proteomes" id="UP000812440">
    <property type="component" value="Chromosome 2"/>
</dbReference>
<keyword evidence="7 15" id="KW-0732">Signal</keyword>
<dbReference type="GO" id="GO:0035805">
    <property type="term" value="C:egg coat"/>
    <property type="evidence" value="ECO:0007669"/>
    <property type="project" value="UniProtKB-SubCell"/>
</dbReference>
<feature type="chain" id="PRO_5035894838" description="Zona pellucida sperm-binding protein 4" evidence="15">
    <location>
        <begin position="26"/>
        <end position="474"/>
    </location>
</feature>
<dbReference type="InterPro" id="IPR055355">
    <property type="entry name" value="ZP-C"/>
</dbReference>
<dbReference type="InterPro" id="IPR051148">
    <property type="entry name" value="Zona_Pellucida_Domain_gp"/>
</dbReference>
<dbReference type="Gene3D" id="2.60.40.4100">
    <property type="entry name" value="Zona pellucida, ZP-C domain"/>
    <property type="match status" value="1"/>
</dbReference>
<dbReference type="InterPro" id="IPR054554">
    <property type="entry name" value="ZP1/4_Ig-like"/>
</dbReference>
<keyword evidence="5" id="KW-0165">Cleavage on pair of basic residues</keyword>
<evidence type="ECO:0000256" key="8">
    <source>
        <dbReference type="ARBA" id="ARBA00022989"/>
    </source>
</evidence>
<keyword evidence="9" id="KW-0472">Membrane</keyword>
<dbReference type="PRINTS" id="PR00023">
    <property type="entry name" value="ZPELLUCIDA"/>
</dbReference>
<protein>
    <recommendedName>
        <fullName evidence="20">Zona pellucida sperm-binding protein 4</fullName>
    </recommendedName>
</protein>
<dbReference type="InterPro" id="IPR000519">
    <property type="entry name" value="P_trefoil_dom"/>
</dbReference>
<keyword evidence="11" id="KW-0325">Glycoprotein</keyword>
<reference evidence="18" key="1">
    <citation type="thesis" date="2020" institute="ProQuest LLC" country="789 East Eisenhower Parkway, Ann Arbor, MI, USA">
        <title>Comparative Genomics and Chromosome Evolution.</title>
        <authorList>
            <person name="Mudd A.B."/>
        </authorList>
    </citation>
    <scope>NUCLEOTIDE SEQUENCE</scope>
    <source>
        <strain evidence="18">Female2</strain>
        <tissue evidence="18">Blood</tissue>
    </source>
</reference>
<evidence type="ECO:0000256" key="9">
    <source>
        <dbReference type="ARBA" id="ARBA00023136"/>
    </source>
</evidence>
<dbReference type="SMART" id="SM00018">
    <property type="entry name" value="PD"/>
    <property type="match status" value="1"/>
</dbReference>
<accession>A0A8T2K410</accession>
<evidence type="ECO:0000256" key="15">
    <source>
        <dbReference type="SAM" id="SignalP"/>
    </source>
</evidence>